<accession>A0ABZ1HX06</accession>
<keyword evidence="1" id="KW-0812">Transmembrane</keyword>
<name>A0ABZ1HX06_9PSEU</name>
<proteinExistence type="predicted"/>
<reference evidence="2 3" key="1">
    <citation type="journal article" date="2015" name="Int. J. Syst. Evol. Microbiol.">
        <title>Amycolatopsis rhabdoformis sp. nov., an actinomycete isolated from a tropical forest soil.</title>
        <authorList>
            <person name="Souza W.R."/>
            <person name="Silva R.E."/>
            <person name="Goodfellow M."/>
            <person name="Busarakam K."/>
            <person name="Figueiro F.S."/>
            <person name="Ferreira D."/>
            <person name="Rodrigues-Filho E."/>
            <person name="Moraes L.A.B."/>
            <person name="Zucchi T.D."/>
        </authorList>
    </citation>
    <scope>NUCLEOTIDE SEQUENCE [LARGE SCALE GENOMIC DNA]</scope>
    <source>
        <strain evidence="2 3">NCIMB 14900</strain>
    </source>
</reference>
<dbReference type="EMBL" id="CP142149">
    <property type="protein sequence ID" value="WSE26051.1"/>
    <property type="molecule type" value="Genomic_DNA"/>
</dbReference>
<evidence type="ECO:0000256" key="1">
    <source>
        <dbReference type="SAM" id="Phobius"/>
    </source>
</evidence>
<organism evidence="2 3">
    <name type="scientific">Amycolatopsis rhabdoformis</name>
    <dbReference type="NCBI Taxonomy" id="1448059"/>
    <lineage>
        <taxon>Bacteria</taxon>
        <taxon>Bacillati</taxon>
        <taxon>Actinomycetota</taxon>
        <taxon>Actinomycetes</taxon>
        <taxon>Pseudonocardiales</taxon>
        <taxon>Pseudonocardiaceae</taxon>
        <taxon>Amycolatopsis</taxon>
    </lineage>
</organism>
<evidence type="ECO:0000313" key="3">
    <source>
        <dbReference type="Proteomes" id="UP001330812"/>
    </source>
</evidence>
<gene>
    <name evidence="2" type="ORF">VSH64_24545</name>
</gene>
<dbReference type="Proteomes" id="UP001330812">
    <property type="component" value="Chromosome"/>
</dbReference>
<keyword evidence="1" id="KW-1133">Transmembrane helix</keyword>
<keyword evidence="1" id="KW-0472">Membrane</keyword>
<evidence type="ECO:0008006" key="4">
    <source>
        <dbReference type="Google" id="ProtNLM"/>
    </source>
</evidence>
<feature type="transmembrane region" description="Helical" evidence="1">
    <location>
        <begin position="20"/>
        <end position="42"/>
    </location>
</feature>
<keyword evidence="3" id="KW-1185">Reference proteome</keyword>
<dbReference type="RefSeq" id="WP_326565018.1">
    <property type="nucleotide sequence ID" value="NZ_CP142149.1"/>
</dbReference>
<evidence type="ECO:0000313" key="2">
    <source>
        <dbReference type="EMBL" id="WSE26051.1"/>
    </source>
</evidence>
<sequence length="65" mass="6776">MPEARSEIAPAKTSGFATAALVLAFLPINVLLSVIFGILALIPIRRYGRRGRGLAIADSPSAARG</sequence>
<protein>
    <recommendedName>
        <fullName evidence="4">DUF4190 domain-containing protein</fullName>
    </recommendedName>
</protein>